<evidence type="ECO:0000256" key="3">
    <source>
        <dbReference type="ARBA" id="ARBA00022741"/>
    </source>
</evidence>
<evidence type="ECO:0000313" key="16">
    <source>
        <dbReference type="Proteomes" id="UP000284621"/>
    </source>
</evidence>
<keyword evidence="16" id="KW-1185">Reference proteome</keyword>
<evidence type="ECO:0000313" key="12">
    <source>
        <dbReference type="EMBL" id="RHK36223.1"/>
    </source>
</evidence>
<dbReference type="GO" id="GO:0005978">
    <property type="term" value="P:glycogen biosynthetic process"/>
    <property type="evidence" value="ECO:0007669"/>
    <property type="project" value="UniProtKB-KW"/>
</dbReference>
<dbReference type="AlphaFoldDB" id="A0A173TX99"/>
<evidence type="ECO:0000256" key="1">
    <source>
        <dbReference type="ARBA" id="ARBA00010443"/>
    </source>
</evidence>
<evidence type="ECO:0000313" key="15">
    <source>
        <dbReference type="Proteomes" id="UP000283497"/>
    </source>
</evidence>
<dbReference type="Proteomes" id="UP000283497">
    <property type="component" value="Unassembled WGS sequence"/>
</dbReference>
<dbReference type="GO" id="GO:0005524">
    <property type="term" value="F:ATP binding"/>
    <property type="evidence" value="ECO:0007669"/>
    <property type="project" value="UniProtKB-KW"/>
</dbReference>
<keyword evidence="3" id="KW-0547">Nucleotide-binding</keyword>
<evidence type="ECO:0000256" key="5">
    <source>
        <dbReference type="ARBA" id="ARBA00023056"/>
    </source>
</evidence>
<keyword evidence="6" id="KW-0119">Carbohydrate metabolism</keyword>
<evidence type="ECO:0000259" key="7">
    <source>
        <dbReference type="Pfam" id="PF00483"/>
    </source>
</evidence>
<accession>A0A173TX99</accession>
<protein>
    <submittedName>
        <fullName evidence="9 10">Glucose-1-phosphate adenylyltransferase</fullName>
        <ecNumber evidence="9 10">2.7.7.27</ecNumber>
    </submittedName>
</protein>
<evidence type="ECO:0000256" key="6">
    <source>
        <dbReference type="ARBA" id="ARBA00023277"/>
    </source>
</evidence>
<reference evidence="9 13" key="1">
    <citation type="submission" date="2015-09" db="EMBL/GenBank/DDBJ databases">
        <authorList>
            <consortium name="Pathogen Informatics"/>
        </authorList>
    </citation>
    <scope>NUCLEOTIDE SEQUENCE [LARGE SCALE GENOMIC DNA]</scope>
    <source>
        <strain evidence="9 13">2789STDY5834966</strain>
    </source>
</reference>
<dbReference type="EMBL" id="CYYC01000024">
    <property type="protein sequence ID" value="CUN06717.1"/>
    <property type="molecule type" value="Genomic_DNA"/>
</dbReference>
<dbReference type="Proteomes" id="UP000284621">
    <property type="component" value="Unassembled WGS sequence"/>
</dbReference>
<keyword evidence="4" id="KW-0067">ATP-binding</keyword>
<comment type="similarity">
    <text evidence="1">Belongs to the bacterial/plant glucose-1-phosphate adenylyltransferase family.</text>
</comment>
<evidence type="ECO:0000313" key="14">
    <source>
        <dbReference type="Proteomes" id="UP000262524"/>
    </source>
</evidence>
<feature type="domain" description="Nucleotidyl transferase" evidence="7">
    <location>
        <begin position="5"/>
        <end position="257"/>
    </location>
</feature>
<dbReference type="PROSITE" id="PS00809">
    <property type="entry name" value="ADP_GLC_PYROPHOSPH_2"/>
    <property type="match status" value="1"/>
</dbReference>
<dbReference type="PANTHER" id="PTHR43523:SF6">
    <property type="entry name" value="GLYCOGEN BIOSYNTHESIS PROTEIN GLGD"/>
    <property type="match status" value="1"/>
</dbReference>
<dbReference type="SUPFAM" id="SSF53448">
    <property type="entry name" value="Nucleotide-diphospho-sugar transferases"/>
    <property type="match status" value="1"/>
</dbReference>
<dbReference type="Proteomes" id="UP000262524">
    <property type="component" value="Unassembled WGS sequence"/>
</dbReference>
<dbReference type="InterPro" id="IPR011831">
    <property type="entry name" value="ADP-Glc_PPase"/>
</dbReference>
<evidence type="ECO:0000313" key="10">
    <source>
        <dbReference type="EMBL" id="RGI87101.1"/>
    </source>
</evidence>
<keyword evidence="5" id="KW-0320">Glycogen biosynthesis</keyword>
<name>A0A173TX99_9FIRM</name>
<dbReference type="Gene3D" id="3.90.550.10">
    <property type="entry name" value="Spore Coat Polysaccharide Biosynthesis Protein SpsA, Chain A"/>
    <property type="match status" value="1"/>
</dbReference>
<dbReference type="InterPro" id="IPR011004">
    <property type="entry name" value="Trimer_LpxA-like_sf"/>
</dbReference>
<dbReference type="InterPro" id="IPR011832">
    <property type="entry name" value="GlgDAde_trans"/>
</dbReference>
<evidence type="ECO:0000256" key="4">
    <source>
        <dbReference type="ARBA" id="ARBA00022840"/>
    </source>
</evidence>
<dbReference type="InterPro" id="IPR029044">
    <property type="entry name" value="Nucleotide-diphossugar_trans"/>
</dbReference>
<dbReference type="SUPFAM" id="SSF51161">
    <property type="entry name" value="Trimeric LpxA-like enzymes"/>
    <property type="match status" value="1"/>
</dbReference>
<gene>
    <name evidence="9" type="primary">glgC_1</name>
    <name evidence="10" type="synonym">glgD</name>
    <name evidence="12" type="ORF">DW068_12765</name>
    <name evidence="11" type="ORF">DW833_02455</name>
    <name evidence="10" type="ORF">DXD91_08785</name>
    <name evidence="9" type="ORF">ERS852578_01975</name>
</gene>
<feature type="domain" description="Glucose-1-phosphate adenylyltransferase/Bifunctional protein GlmU-like C-terminal hexapeptide" evidence="8">
    <location>
        <begin position="285"/>
        <end position="361"/>
    </location>
</feature>
<keyword evidence="9" id="KW-0548">Nucleotidyltransferase</keyword>
<dbReference type="EMBL" id="QSOE01000051">
    <property type="protein sequence ID" value="RGI87101.1"/>
    <property type="molecule type" value="Genomic_DNA"/>
</dbReference>
<evidence type="ECO:0000259" key="8">
    <source>
        <dbReference type="Pfam" id="PF24894"/>
    </source>
</evidence>
<dbReference type="OrthoDB" id="9801810at2"/>
<dbReference type="EMBL" id="QSID01000002">
    <property type="protein sequence ID" value="RHC67528.1"/>
    <property type="molecule type" value="Genomic_DNA"/>
</dbReference>
<evidence type="ECO:0000256" key="2">
    <source>
        <dbReference type="ARBA" id="ARBA00022600"/>
    </source>
</evidence>
<dbReference type="CDD" id="cd04651">
    <property type="entry name" value="LbH_G1P_AT_C"/>
    <property type="match status" value="1"/>
</dbReference>
<evidence type="ECO:0000313" key="13">
    <source>
        <dbReference type="Proteomes" id="UP000095390"/>
    </source>
</evidence>
<dbReference type="Gene3D" id="2.160.10.10">
    <property type="entry name" value="Hexapeptide repeat proteins"/>
    <property type="match status" value="1"/>
</dbReference>
<proteinExistence type="inferred from homology"/>
<evidence type="ECO:0000313" key="9">
    <source>
        <dbReference type="EMBL" id="CUN06717.1"/>
    </source>
</evidence>
<dbReference type="EC" id="2.7.7.27" evidence="9 10"/>
<dbReference type="GO" id="GO:0008878">
    <property type="term" value="F:glucose-1-phosphate adenylyltransferase activity"/>
    <property type="evidence" value="ECO:0007669"/>
    <property type="project" value="UniProtKB-EC"/>
</dbReference>
<dbReference type="PANTHER" id="PTHR43523">
    <property type="entry name" value="GLUCOSE-1-PHOSPHATE ADENYLYLTRANSFERASE-RELATED"/>
    <property type="match status" value="1"/>
</dbReference>
<dbReference type="EMBL" id="QRNJ01000056">
    <property type="protein sequence ID" value="RHK36223.1"/>
    <property type="molecule type" value="Genomic_DNA"/>
</dbReference>
<evidence type="ECO:0000313" key="11">
    <source>
        <dbReference type="EMBL" id="RHC67528.1"/>
    </source>
</evidence>
<dbReference type="InterPro" id="IPR005835">
    <property type="entry name" value="NTP_transferase_dom"/>
</dbReference>
<keyword evidence="9" id="KW-0808">Transferase</keyword>
<keyword evidence="2" id="KW-0321">Glycogen metabolism</keyword>
<dbReference type="InterPro" id="IPR005836">
    <property type="entry name" value="ADP_Glu_pyroP_CS"/>
</dbReference>
<reference evidence="14 15" key="2">
    <citation type="submission" date="2018-08" db="EMBL/GenBank/DDBJ databases">
        <title>A genome reference for cultivated species of the human gut microbiota.</title>
        <authorList>
            <person name="Zou Y."/>
            <person name="Xue W."/>
            <person name="Luo G."/>
        </authorList>
    </citation>
    <scope>NUCLEOTIDE SEQUENCE [LARGE SCALE GENOMIC DNA]</scope>
    <source>
        <strain evidence="12 15">AF45-14BH</strain>
        <strain evidence="11 16">AM34-3LB</strain>
        <strain evidence="10 14">TM10-1AC</strain>
    </source>
</reference>
<organism evidence="9 13">
    <name type="scientific">Anaerobutyricum hallii</name>
    <dbReference type="NCBI Taxonomy" id="39488"/>
    <lineage>
        <taxon>Bacteria</taxon>
        <taxon>Bacillati</taxon>
        <taxon>Bacillota</taxon>
        <taxon>Clostridia</taxon>
        <taxon>Lachnospirales</taxon>
        <taxon>Lachnospiraceae</taxon>
        <taxon>Anaerobutyricum</taxon>
    </lineage>
</organism>
<dbReference type="NCBIfam" id="TIGR02092">
    <property type="entry name" value="glgD"/>
    <property type="match status" value="1"/>
</dbReference>
<dbReference type="Pfam" id="PF00483">
    <property type="entry name" value="NTP_transferase"/>
    <property type="match status" value="1"/>
</dbReference>
<dbReference type="RefSeq" id="WP_055182996.1">
    <property type="nucleotide sequence ID" value="NZ_CABJFJ010000002.1"/>
</dbReference>
<dbReference type="InterPro" id="IPR056818">
    <property type="entry name" value="GlmU/GlgC-like_hexapep"/>
</dbReference>
<dbReference type="Proteomes" id="UP000095390">
    <property type="component" value="Unassembled WGS sequence"/>
</dbReference>
<sequence length="374" mass="42700">MKSIGIILAGGNNNRIGRLSDKRAIAALPVAGSYRAIDFTLSNMSNSRVSKVAVLPQFNARSLNEHLSSSKWWDFGRKQGGLYVFTPTVTKNNNSWYQGTADALYQNIDFLKKSHEPYVIIATGDGVYKMDYGKVLEAHIAKNADITVVYTTLKDTDDDLTRFGVLKLDENERIVEFEEKPLVASSNNVSIGVYVIRRRHLIEILERCAREDRHDFVQDVLVRYRNVRKIYGYKLDTYWRNIATVDSYYKTNMDFLKKDVRDYFFKQYPDVYSKVDDLPPAKYNTGAEVKNSIISSGCIVNGKVENSIIFKDVYIGNNCTIKNSIILNDVYIGDDSYIENCIVESRDTLRPGTNYVGTDDEVKIVIEKNVRYIL</sequence>
<dbReference type="Pfam" id="PF24894">
    <property type="entry name" value="Hexapep_GlmU"/>
    <property type="match status" value="1"/>
</dbReference>
<dbReference type="CDD" id="cd02508">
    <property type="entry name" value="ADP_Glucose_PP"/>
    <property type="match status" value="1"/>
</dbReference>